<dbReference type="SUPFAM" id="SSF103473">
    <property type="entry name" value="MFS general substrate transporter"/>
    <property type="match status" value="1"/>
</dbReference>
<dbReference type="AlphaFoldDB" id="A0A5S3QL95"/>
<evidence type="ECO:0000256" key="3">
    <source>
        <dbReference type="ARBA" id="ARBA00022989"/>
    </source>
</evidence>
<feature type="transmembrane region" description="Helical" evidence="5">
    <location>
        <begin position="48"/>
        <end position="66"/>
    </location>
</feature>
<dbReference type="RefSeq" id="WP_138656566.1">
    <property type="nucleotide sequence ID" value="NZ_VATY01000001.1"/>
</dbReference>
<dbReference type="Gene3D" id="1.20.1250.20">
    <property type="entry name" value="MFS general substrate transporter like domains"/>
    <property type="match status" value="2"/>
</dbReference>
<dbReference type="InterPro" id="IPR036259">
    <property type="entry name" value="MFS_trans_sf"/>
</dbReference>
<reference evidence="7 8" key="1">
    <citation type="submission" date="2019-05" db="EMBL/GenBank/DDBJ databases">
        <authorList>
            <person name="Zhang J.-Y."/>
            <person name="Feg X."/>
            <person name="Du Z.-J."/>
        </authorList>
    </citation>
    <scope>NUCLEOTIDE SEQUENCE [LARGE SCALE GENOMIC DNA]</scope>
    <source>
        <strain evidence="7 8">RZ26</strain>
    </source>
</reference>
<dbReference type="GO" id="GO:0015134">
    <property type="term" value="F:hexuronate transmembrane transporter activity"/>
    <property type="evidence" value="ECO:0007669"/>
    <property type="project" value="TreeGrafter"/>
</dbReference>
<feature type="transmembrane region" description="Helical" evidence="5">
    <location>
        <begin position="386"/>
        <end position="408"/>
    </location>
</feature>
<keyword evidence="2 5" id="KW-0812">Transmembrane</keyword>
<keyword evidence="4 5" id="KW-0472">Membrane</keyword>
<keyword evidence="3 5" id="KW-1133">Transmembrane helix</keyword>
<feature type="transmembrane region" description="Helical" evidence="5">
    <location>
        <begin position="78"/>
        <end position="96"/>
    </location>
</feature>
<protein>
    <submittedName>
        <fullName evidence="7">MFS transporter</fullName>
    </submittedName>
</protein>
<evidence type="ECO:0000256" key="4">
    <source>
        <dbReference type="ARBA" id="ARBA00023136"/>
    </source>
</evidence>
<feature type="transmembrane region" description="Helical" evidence="5">
    <location>
        <begin position="139"/>
        <end position="160"/>
    </location>
</feature>
<keyword evidence="8" id="KW-1185">Reference proteome</keyword>
<organism evidence="7 8">
    <name type="scientific">Maribacter algarum</name>
    <name type="common">ex Zhang et al. 2020</name>
    <dbReference type="NCBI Taxonomy" id="2578118"/>
    <lineage>
        <taxon>Bacteria</taxon>
        <taxon>Pseudomonadati</taxon>
        <taxon>Bacteroidota</taxon>
        <taxon>Flavobacteriia</taxon>
        <taxon>Flavobacteriales</taxon>
        <taxon>Flavobacteriaceae</taxon>
        <taxon>Maribacter</taxon>
    </lineage>
</organism>
<dbReference type="PROSITE" id="PS50850">
    <property type="entry name" value="MFS"/>
    <property type="match status" value="1"/>
</dbReference>
<feature type="transmembrane region" description="Helical" evidence="5">
    <location>
        <begin position="300"/>
        <end position="318"/>
    </location>
</feature>
<dbReference type="PANTHER" id="PTHR11662:SF285">
    <property type="entry name" value="HEXURONATE TRANSPORTER"/>
    <property type="match status" value="1"/>
</dbReference>
<evidence type="ECO:0000256" key="2">
    <source>
        <dbReference type="ARBA" id="ARBA00022692"/>
    </source>
</evidence>
<feature type="transmembrane region" description="Helical" evidence="5">
    <location>
        <begin position="357"/>
        <end position="380"/>
    </location>
</feature>
<dbReference type="InterPro" id="IPR011701">
    <property type="entry name" value="MFS"/>
</dbReference>
<dbReference type="PANTHER" id="PTHR11662">
    <property type="entry name" value="SOLUTE CARRIER FAMILY 17"/>
    <property type="match status" value="1"/>
</dbReference>
<dbReference type="EMBL" id="VATY01000001">
    <property type="protein sequence ID" value="TMM58634.1"/>
    <property type="molecule type" value="Genomic_DNA"/>
</dbReference>
<evidence type="ECO:0000256" key="1">
    <source>
        <dbReference type="ARBA" id="ARBA00004141"/>
    </source>
</evidence>
<dbReference type="InterPro" id="IPR050382">
    <property type="entry name" value="MFS_Na/Anion_cotransporter"/>
</dbReference>
<comment type="subcellular location">
    <subcellularLocation>
        <location evidence="1">Membrane</location>
        <topology evidence="1">Multi-pass membrane protein</topology>
    </subcellularLocation>
</comment>
<dbReference type="CDD" id="cd17319">
    <property type="entry name" value="MFS_ExuT_GudP_like"/>
    <property type="match status" value="1"/>
</dbReference>
<name>A0A5S3QL95_9FLAO</name>
<dbReference type="OrthoDB" id="9781156at2"/>
<dbReference type="Proteomes" id="UP000310314">
    <property type="component" value="Unassembled WGS sequence"/>
</dbReference>
<evidence type="ECO:0000313" key="8">
    <source>
        <dbReference type="Proteomes" id="UP000310314"/>
    </source>
</evidence>
<feature type="transmembrane region" description="Helical" evidence="5">
    <location>
        <begin position="166"/>
        <end position="186"/>
    </location>
</feature>
<evidence type="ECO:0000313" key="7">
    <source>
        <dbReference type="EMBL" id="TMM58634.1"/>
    </source>
</evidence>
<proteinExistence type="predicted"/>
<dbReference type="InterPro" id="IPR020846">
    <property type="entry name" value="MFS_dom"/>
</dbReference>
<comment type="caution">
    <text evidence="7">The sequence shown here is derived from an EMBL/GenBank/DDBJ whole genome shotgun (WGS) entry which is preliminary data.</text>
</comment>
<accession>A0A5S3QL95</accession>
<feature type="transmembrane region" description="Helical" evidence="5">
    <location>
        <begin position="226"/>
        <end position="247"/>
    </location>
</feature>
<gene>
    <name evidence="7" type="ORF">FEE95_04165</name>
</gene>
<dbReference type="Pfam" id="PF07690">
    <property type="entry name" value="MFS_1"/>
    <property type="match status" value="2"/>
</dbReference>
<feature type="transmembrane region" description="Helical" evidence="5">
    <location>
        <begin position="267"/>
        <end position="288"/>
    </location>
</feature>
<feature type="domain" description="Major facilitator superfamily (MFS) profile" evidence="6">
    <location>
        <begin position="12"/>
        <end position="412"/>
    </location>
</feature>
<evidence type="ECO:0000259" key="6">
    <source>
        <dbReference type="PROSITE" id="PS50850"/>
    </source>
</evidence>
<dbReference type="InterPro" id="IPR000849">
    <property type="entry name" value="Sugar_P_transporter"/>
</dbReference>
<dbReference type="GO" id="GO:0016020">
    <property type="term" value="C:membrane"/>
    <property type="evidence" value="ECO:0007669"/>
    <property type="project" value="UniProtKB-SubCell"/>
</dbReference>
<dbReference type="PIRSF" id="PIRSF002808">
    <property type="entry name" value="Hexose_phosphate_transp"/>
    <property type="match status" value="1"/>
</dbReference>
<sequence length="424" mass="47514">MVQKTKNIRWWIAGSIFLATTINYIDRQALSVAAPVIREDLRLSNEQYGWIVSAFLLAYAIMQMVSGRLIDSLGTKKGFSIAVIWWSIANMLHAFSKGMISLGAFRFLLGIGEAANYPAAMKAISEWFPKEERTKAVGILNMGPGLGAIIAPPLMAWLITDFGWKMAFVITGAIGFFWLLLWRWIYYEPEKHPRISSEELALIQASQKEENLEKMPWLSYFKYKEVWGLTLSRFVSDGAFYFFVFWLPSWLADVKGFSLLEIGMFAWIPFLLSDIGSFVGGWTGGQLMKNGMSLDASRKWVIWVGAILVIPVLGCLYIESPYWAIALISLSLFATQFKQASLFTLPIDLFGKKDAASIWGISGSAGSFGAMLFTPLIGWLVDTISYSPVFVIVSILHIISALLVMVFIPKIKLVSRADNLKIKT</sequence>
<evidence type="ECO:0000256" key="5">
    <source>
        <dbReference type="SAM" id="Phobius"/>
    </source>
</evidence>